<dbReference type="InterPro" id="IPR006076">
    <property type="entry name" value="FAD-dep_OxRdtase"/>
</dbReference>
<dbReference type="EnsemblMetazoa" id="PPAI010927-RA">
    <property type="protein sequence ID" value="PPAI010927-PA"/>
    <property type="gene ID" value="PPAI010927"/>
</dbReference>
<dbReference type="VEuPathDB" id="VectorBase:PPAI010927"/>
<feature type="domain" description="FAD dependent oxidoreductase" evidence="4">
    <location>
        <begin position="88"/>
        <end position="419"/>
    </location>
</feature>
<evidence type="ECO:0000256" key="2">
    <source>
        <dbReference type="ARBA" id="ARBA00039785"/>
    </source>
</evidence>
<dbReference type="EMBL" id="AJVK01008751">
    <property type="status" value="NOT_ANNOTATED_CDS"/>
    <property type="molecule type" value="Genomic_DNA"/>
</dbReference>
<evidence type="ECO:0000259" key="4">
    <source>
        <dbReference type="Pfam" id="PF01266"/>
    </source>
</evidence>
<dbReference type="InterPro" id="IPR036188">
    <property type="entry name" value="FAD/NAD-bd_sf"/>
</dbReference>
<sequence length="445" mass="50362">MFLVRKVRNLRPVVARCYSDYSDRQNNRPEDHPFWRTVNILKNDFKQVGRYILPRGLGSGKGSSDADKDLEAHLEKYRRPDVFPAFCDVLIIGGGGFGSSIAYWLKKEAREGLNVVVVEKDPTYSKATTALSVGGLRQQFSLVENIEMSLYGAEFIRNIKEHLGEDVEVNFTPHGYLMLASEEGAETLDRNSRLQNELGARNEILTPEKLKRKFPWLNVDGIALGCHGLEREGWFDPWCLMSGFKRRAQEYGAQYVTADITGFGFEKMDNMIVVGIEPGKYEALRQAKVRLPNGEERTINFAICILAAGANSGEVARMMRIGKGEGLLQMPLPVEPRKRYVYVVNSQNPDCPGLNTPLTIDPTGTYFRRDGLCGNFVCGKSPTEDTEPHCDNLDVDHEYFETEVWPRLAKRVPSFESLKYRTIDLSRLGFDRLIVDQPMFEANIV</sequence>
<evidence type="ECO:0000256" key="1">
    <source>
        <dbReference type="ARBA" id="ARBA00023002"/>
    </source>
</evidence>
<dbReference type="SUPFAM" id="SSF51905">
    <property type="entry name" value="FAD/NAD(P)-binding domain"/>
    <property type="match status" value="1"/>
</dbReference>
<dbReference type="Pfam" id="PF01266">
    <property type="entry name" value="DAO"/>
    <property type="match status" value="1"/>
</dbReference>
<dbReference type="Gene3D" id="3.30.9.10">
    <property type="entry name" value="D-Amino Acid Oxidase, subunit A, domain 2"/>
    <property type="match status" value="1"/>
</dbReference>
<accession>A0A1B0DQU4</accession>
<proteinExistence type="predicted"/>
<name>A0A1B0DQU4_PHLPP</name>
<dbReference type="PANTHER" id="PTHR13847">
    <property type="entry name" value="SARCOSINE DEHYDROGENASE-RELATED"/>
    <property type="match status" value="1"/>
</dbReference>
<keyword evidence="6" id="KW-1185">Reference proteome</keyword>
<dbReference type="GO" id="GO:0032981">
    <property type="term" value="P:mitochondrial respiratory chain complex I assembly"/>
    <property type="evidence" value="ECO:0007669"/>
    <property type="project" value="TreeGrafter"/>
</dbReference>
<protein>
    <recommendedName>
        <fullName evidence="2">FAD-dependent oxidoreductase domain-containing protein 1</fullName>
    </recommendedName>
</protein>
<evidence type="ECO:0000256" key="3">
    <source>
        <dbReference type="ARBA" id="ARBA00046185"/>
    </source>
</evidence>
<dbReference type="PANTHER" id="PTHR13847:SF287">
    <property type="entry name" value="FAD-DEPENDENT OXIDOREDUCTASE DOMAIN-CONTAINING PROTEIN 1"/>
    <property type="match status" value="1"/>
</dbReference>
<keyword evidence="1" id="KW-0560">Oxidoreductase</keyword>
<dbReference type="Proteomes" id="UP000092462">
    <property type="component" value="Unassembled WGS sequence"/>
</dbReference>
<comment type="function">
    <text evidence="3">Required for the assembly of the mitochondrial membrane respiratory chain NADH dehydrogenase (Complex I). Involved in mid-late stages of complex I assembly.</text>
</comment>
<dbReference type="GO" id="GO:0016491">
    <property type="term" value="F:oxidoreductase activity"/>
    <property type="evidence" value="ECO:0007669"/>
    <property type="project" value="UniProtKB-KW"/>
</dbReference>
<evidence type="ECO:0000313" key="5">
    <source>
        <dbReference type="EnsemblMetazoa" id="PPAI010927-PA"/>
    </source>
</evidence>
<evidence type="ECO:0000313" key="6">
    <source>
        <dbReference type="Proteomes" id="UP000092462"/>
    </source>
</evidence>
<dbReference type="GO" id="GO:0005739">
    <property type="term" value="C:mitochondrion"/>
    <property type="evidence" value="ECO:0007669"/>
    <property type="project" value="GOC"/>
</dbReference>
<reference evidence="5" key="1">
    <citation type="submission" date="2022-08" db="UniProtKB">
        <authorList>
            <consortium name="EnsemblMetazoa"/>
        </authorList>
    </citation>
    <scope>IDENTIFICATION</scope>
    <source>
        <strain evidence="5">Israel</strain>
    </source>
</reference>
<dbReference type="AlphaFoldDB" id="A0A1B0DQU4"/>
<dbReference type="VEuPathDB" id="VectorBase:PPAPM1_005756"/>
<organism evidence="5 6">
    <name type="scientific">Phlebotomus papatasi</name>
    <name type="common">Sandfly</name>
    <dbReference type="NCBI Taxonomy" id="29031"/>
    <lineage>
        <taxon>Eukaryota</taxon>
        <taxon>Metazoa</taxon>
        <taxon>Ecdysozoa</taxon>
        <taxon>Arthropoda</taxon>
        <taxon>Hexapoda</taxon>
        <taxon>Insecta</taxon>
        <taxon>Pterygota</taxon>
        <taxon>Neoptera</taxon>
        <taxon>Endopterygota</taxon>
        <taxon>Diptera</taxon>
        <taxon>Nematocera</taxon>
        <taxon>Psychodoidea</taxon>
        <taxon>Psychodidae</taxon>
        <taxon>Phlebotomus</taxon>
        <taxon>Phlebotomus</taxon>
    </lineage>
</organism>
<dbReference type="Gene3D" id="3.50.50.60">
    <property type="entry name" value="FAD/NAD(P)-binding domain"/>
    <property type="match status" value="1"/>
</dbReference>